<name>A0A2G1VX32_9FLAO</name>
<dbReference type="RefSeq" id="WP_099644528.1">
    <property type="nucleotide sequence ID" value="NZ_KZ319287.1"/>
</dbReference>
<keyword evidence="3" id="KW-1185">Reference proteome</keyword>
<dbReference type="InterPro" id="IPR013783">
    <property type="entry name" value="Ig-like_fold"/>
</dbReference>
<dbReference type="OrthoDB" id="975117at2"/>
<organism evidence="2 3">
    <name type="scientific">Leeuwenhoekiella nanhaiensis</name>
    <dbReference type="NCBI Taxonomy" id="1655491"/>
    <lineage>
        <taxon>Bacteria</taxon>
        <taxon>Pseudomonadati</taxon>
        <taxon>Bacteroidota</taxon>
        <taxon>Flavobacteriia</taxon>
        <taxon>Flavobacteriales</taxon>
        <taxon>Flavobacteriaceae</taxon>
        <taxon>Leeuwenhoekiella</taxon>
    </lineage>
</organism>
<evidence type="ECO:0000313" key="2">
    <source>
        <dbReference type="EMBL" id="PHQ30989.1"/>
    </source>
</evidence>
<reference evidence="2 3" key="1">
    <citation type="submission" date="2017-08" db="EMBL/GenBank/DDBJ databases">
        <title>The whole genome shortgun sequences of strain Leeuwenhoekiella nanhaiensis G18 from the South China Sea.</title>
        <authorList>
            <person name="Liu Q."/>
        </authorList>
    </citation>
    <scope>NUCLEOTIDE SEQUENCE [LARGE SCALE GENOMIC DNA]</scope>
    <source>
        <strain evidence="2 3">G18</strain>
    </source>
</reference>
<dbReference type="EMBL" id="NQXA01000001">
    <property type="protein sequence ID" value="PHQ30989.1"/>
    <property type="molecule type" value="Genomic_DNA"/>
</dbReference>
<comment type="caution">
    <text evidence="2">The sequence shown here is derived from an EMBL/GenBank/DDBJ whole genome shotgun (WGS) entry which is preliminary data.</text>
</comment>
<accession>A0A2G1VX32</accession>
<evidence type="ECO:0000313" key="3">
    <source>
        <dbReference type="Proteomes" id="UP000229433"/>
    </source>
</evidence>
<dbReference type="Gene3D" id="2.60.40.10">
    <property type="entry name" value="Immunoglobulins"/>
    <property type="match status" value="1"/>
</dbReference>
<dbReference type="Pfam" id="PF14292">
    <property type="entry name" value="SusE"/>
    <property type="match status" value="1"/>
</dbReference>
<feature type="domain" description="SusE outer membrane protein" evidence="1">
    <location>
        <begin position="23"/>
        <end position="121"/>
    </location>
</feature>
<dbReference type="Gene3D" id="2.60.40.3620">
    <property type="match status" value="2"/>
</dbReference>
<dbReference type="AlphaFoldDB" id="A0A2G1VX32"/>
<protein>
    <recommendedName>
        <fullName evidence="1">SusE outer membrane protein domain-containing protein</fullName>
    </recommendedName>
</protein>
<dbReference type="PROSITE" id="PS51257">
    <property type="entry name" value="PROKAR_LIPOPROTEIN"/>
    <property type="match status" value="1"/>
</dbReference>
<dbReference type="Proteomes" id="UP000229433">
    <property type="component" value="Unassembled WGS sequence"/>
</dbReference>
<proteinExistence type="predicted"/>
<evidence type="ECO:0000259" key="1">
    <source>
        <dbReference type="Pfam" id="PF14292"/>
    </source>
</evidence>
<dbReference type="InterPro" id="IPR025970">
    <property type="entry name" value="SusE"/>
</dbReference>
<sequence>MKKTILIYGAFLALFGLISCDEEDYLVFTAQPDPEGVNFENSFSSQYLLSEDTGTNIAERFFWNPVDFDAPVNITYDLEASLDSEFTTPVILGSTSATNQAVTVDQMLEFAEDLGLDDDPATTGEDGLPNNTGQVYFRIHAYSGTGAANSVEVYSDAAPLTLRIIEQAPSTGGGCASIYVVGAAAVDAGWEWSSPIEFFCDGDVYTARIELTNDTFRFFEIEGDWASGLNYTYFEEEGFTIDENFVNAADGDSNFSFVGTPGIYEVVVDSNEKTITLTPSTPYYLVGDGVPTGWNWDEPVVNVVETSAYIRTATLEFSGTGAFRVFTSFNDWNSGINYPSFEEMGYTIDGNFENAGDGDSNFTFVGTPGTYTMTINTLERTISVE</sequence>
<gene>
    <name evidence="2" type="ORF">CJ305_01835</name>
</gene>